<name>A0ABU8DDK7_ERWAP</name>
<feature type="transmembrane region" description="Helical" evidence="1">
    <location>
        <begin position="194"/>
        <end position="212"/>
    </location>
</feature>
<keyword evidence="5" id="KW-1185">Reference proteome</keyword>
<dbReference type="PANTHER" id="PTHR23028">
    <property type="entry name" value="ACETYLTRANSFERASE"/>
    <property type="match status" value="1"/>
</dbReference>
<evidence type="ECO:0000259" key="3">
    <source>
        <dbReference type="Pfam" id="PF19040"/>
    </source>
</evidence>
<keyword evidence="1" id="KW-1133">Transmembrane helix</keyword>
<dbReference type="Pfam" id="PF01757">
    <property type="entry name" value="Acyl_transf_3"/>
    <property type="match status" value="1"/>
</dbReference>
<dbReference type="EMBL" id="JBANEI010000004">
    <property type="protein sequence ID" value="MEI2681604.1"/>
    <property type="molecule type" value="Genomic_DNA"/>
</dbReference>
<keyword evidence="1" id="KW-0812">Transmembrane</keyword>
<comment type="caution">
    <text evidence="4">The sequence shown here is derived from an EMBL/GenBank/DDBJ whole genome shotgun (WGS) entry which is preliminary data.</text>
</comment>
<feature type="transmembrane region" description="Helical" evidence="1">
    <location>
        <begin position="246"/>
        <end position="265"/>
    </location>
</feature>
<gene>
    <name evidence="4" type="ORF">V8N49_08005</name>
</gene>
<accession>A0ABU8DDK7</accession>
<dbReference type="PANTHER" id="PTHR23028:SF53">
    <property type="entry name" value="ACYL_TRANSF_3 DOMAIN-CONTAINING PROTEIN"/>
    <property type="match status" value="1"/>
</dbReference>
<feature type="domain" description="Acyltransferase 3" evidence="2">
    <location>
        <begin position="5"/>
        <end position="324"/>
    </location>
</feature>
<dbReference type="RefSeq" id="WP_048917137.1">
    <property type="nucleotide sequence ID" value="NZ_JACXBP010000004.1"/>
</dbReference>
<feature type="domain" description="SGNH" evidence="3">
    <location>
        <begin position="415"/>
        <end position="616"/>
    </location>
</feature>
<feature type="transmembrane region" description="Helical" evidence="1">
    <location>
        <begin position="342"/>
        <end position="363"/>
    </location>
</feature>
<feature type="transmembrane region" description="Helical" evidence="1">
    <location>
        <begin position="72"/>
        <end position="91"/>
    </location>
</feature>
<feature type="transmembrane region" description="Helical" evidence="1">
    <location>
        <begin position="224"/>
        <end position="240"/>
    </location>
</feature>
<dbReference type="GO" id="GO:0016746">
    <property type="term" value="F:acyltransferase activity"/>
    <property type="evidence" value="ECO:0007669"/>
    <property type="project" value="UniProtKB-KW"/>
</dbReference>
<dbReference type="InterPro" id="IPR002656">
    <property type="entry name" value="Acyl_transf_3_dom"/>
</dbReference>
<reference evidence="4 5" key="1">
    <citation type="submission" date="2024-02" db="EMBL/GenBank/DDBJ databases">
        <title>First report Erwinia aphidicola in onion in Chile.</title>
        <authorList>
            <person name="Valenzuela M."/>
            <person name="Pena M."/>
            <person name="Dutta B."/>
        </authorList>
    </citation>
    <scope>NUCLEOTIDE SEQUENCE [LARGE SCALE GENOMIC DNA]</scope>
    <source>
        <strain evidence="4 5">QCJ3A</strain>
    </source>
</reference>
<evidence type="ECO:0000256" key="1">
    <source>
        <dbReference type="SAM" id="Phobius"/>
    </source>
</evidence>
<dbReference type="Proteomes" id="UP001306592">
    <property type="component" value="Unassembled WGS sequence"/>
</dbReference>
<feature type="transmembrane region" description="Helical" evidence="1">
    <location>
        <begin position="38"/>
        <end position="60"/>
    </location>
</feature>
<dbReference type="InterPro" id="IPR043968">
    <property type="entry name" value="SGNH"/>
</dbReference>
<keyword evidence="1" id="KW-0472">Membrane</keyword>
<dbReference type="Pfam" id="PF19040">
    <property type="entry name" value="SGNH"/>
    <property type="match status" value="1"/>
</dbReference>
<dbReference type="EC" id="2.3.1.-" evidence="4"/>
<evidence type="ECO:0000313" key="4">
    <source>
        <dbReference type="EMBL" id="MEI2681604.1"/>
    </source>
</evidence>
<organism evidence="4 5">
    <name type="scientific">Erwinia aphidicola</name>
    <dbReference type="NCBI Taxonomy" id="68334"/>
    <lineage>
        <taxon>Bacteria</taxon>
        <taxon>Pseudomonadati</taxon>
        <taxon>Pseudomonadota</taxon>
        <taxon>Gammaproteobacteria</taxon>
        <taxon>Enterobacterales</taxon>
        <taxon>Erwiniaceae</taxon>
        <taxon>Erwinia</taxon>
    </lineage>
</organism>
<evidence type="ECO:0000259" key="2">
    <source>
        <dbReference type="Pfam" id="PF01757"/>
    </source>
</evidence>
<feature type="transmembrane region" description="Helical" evidence="1">
    <location>
        <begin position="165"/>
        <end position="182"/>
    </location>
</feature>
<dbReference type="InterPro" id="IPR050879">
    <property type="entry name" value="Acyltransferase_3"/>
</dbReference>
<keyword evidence="4" id="KW-0012">Acyltransferase</keyword>
<evidence type="ECO:0000313" key="5">
    <source>
        <dbReference type="Proteomes" id="UP001306592"/>
    </source>
</evidence>
<feature type="transmembrane region" description="Helical" evidence="1">
    <location>
        <begin position="274"/>
        <end position="293"/>
    </location>
</feature>
<sequence length="628" mass="69685">MKYRADVDGLRALAVLPVIAYHMGMGGIPGGFTGVDIFFVISGYLICGIIYNNAMAGNFSYLDFYKRRCLRILPPLFVVLLATLVFGYYHLLPAQFSDLSNSALAALLSASNIFFWKTTGYFDGPADLKPLLHTWSLAVEEQFYILFPIVLLLVVRLFRSRTTQVMLLVIVASLLLSIYGVTRKPTFTFYMLPTRAWELALGGIIAVAGLEAKTARLTAGLKHGMSLTGLALILYGFFQLNTDMPFPGWNALWPCVGSFLIILAGQQSVVSRVLALKPIVYIGMISYCLYLWHWPIIVYARMFFNFEPGVRELTILGLTFALAIASRYLIEIPFRYKLAWVSPGRIVTASVVGLAVMSAGAIYKGHLSNGSGQFSAQALSLAQYAQYSKMPEFDYQYRRGQCFVDGKSHEDKPFDRQFCLQTVPEKKNYVMIGDSHAAHLWRAVSLAAGSDINVIQATSAGCKPLSRQSLRNPCSELVDYVYDQWIPEHKIDGVIISARWAAEDIAPLRATLDHLKTRSDNIIVMGPTVEYTEALPDLLAYQTDGRKDLVASSVKKEVRATDAQMNAAMLAQGTRYISVYSIVCPDNVCRGIASDGHPLSNDYGHFTLSGAKDVAKQAMIQMHDKNFM</sequence>
<feature type="transmembrane region" description="Helical" evidence="1">
    <location>
        <begin position="142"/>
        <end position="158"/>
    </location>
</feature>
<feature type="transmembrane region" description="Helical" evidence="1">
    <location>
        <begin position="313"/>
        <end position="330"/>
    </location>
</feature>
<feature type="transmembrane region" description="Helical" evidence="1">
    <location>
        <begin position="12"/>
        <end position="32"/>
    </location>
</feature>
<keyword evidence="4" id="KW-0808">Transferase</keyword>
<protein>
    <submittedName>
        <fullName evidence="4">Acyltransferase family protein</fullName>
        <ecNumber evidence="4">2.3.1.-</ecNumber>
    </submittedName>
</protein>
<proteinExistence type="predicted"/>